<reference evidence="2" key="1">
    <citation type="submission" date="2021-03" db="EMBL/GenBank/DDBJ databases">
        <authorList>
            <person name="Tran Van P."/>
        </authorList>
    </citation>
    <scope>NUCLEOTIDE SEQUENCE</scope>
</reference>
<protein>
    <submittedName>
        <fullName evidence="2">Uncharacterized protein</fullName>
    </submittedName>
</protein>
<name>A0ABN7PI25_TIMPD</name>
<organism evidence="2 3">
    <name type="scientific">Timema podura</name>
    <name type="common">Walking stick</name>
    <dbReference type="NCBI Taxonomy" id="61482"/>
    <lineage>
        <taxon>Eukaryota</taxon>
        <taxon>Metazoa</taxon>
        <taxon>Ecdysozoa</taxon>
        <taxon>Arthropoda</taxon>
        <taxon>Hexapoda</taxon>
        <taxon>Insecta</taxon>
        <taxon>Pterygota</taxon>
        <taxon>Neoptera</taxon>
        <taxon>Polyneoptera</taxon>
        <taxon>Phasmatodea</taxon>
        <taxon>Timematodea</taxon>
        <taxon>Timematoidea</taxon>
        <taxon>Timematidae</taxon>
        <taxon>Timema</taxon>
    </lineage>
</organism>
<dbReference type="Proteomes" id="UP001153148">
    <property type="component" value="Unassembled WGS sequence"/>
</dbReference>
<gene>
    <name evidence="2" type="ORF">TPAB3V08_LOCUS12152</name>
</gene>
<evidence type="ECO:0000256" key="1">
    <source>
        <dbReference type="SAM" id="MobiDB-lite"/>
    </source>
</evidence>
<feature type="region of interest" description="Disordered" evidence="1">
    <location>
        <begin position="1"/>
        <end position="68"/>
    </location>
</feature>
<comment type="caution">
    <text evidence="2">The sequence shown here is derived from an EMBL/GenBank/DDBJ whole genome shotgun (WGS) entry which is preliminary data.</text>
</comment>
<sequence>MNQDKLSQSDDQETQDVSKKDRAGVEVGQSKSAISDDKYASQTPDDDFSEKDGVGLKEKASKVQDKNQEDLTIKNEFDAINRMFKPTYVENENDARTLGDVLKIDEESVSDIESMENFTENRKDNRKLKPPLDKDGNILTDDDVNDGSIGAGKKSGGILRDNWDDISKERAPNNSSAEYERSSGGLGSQKMSTPPPVAWITGSVYDGTWDLLGMSGRGSYTMPHANKVAGPKRGVGVGSPSCQKQPPLFSFHEVGVVSGPAPYVQY</sequence>
<feature type="compositionally biased region" description="Basic and acidic residues" evidence="1">
    <location>
        <begin position="50"/>
        <end position="68"/>
    </location>
</feature>
<feature type="compositionally biased region" description="Basic and acidic residues" evidence="1">
    <location>
        <begin position="161"/>
        <end position="171"/>
    </location>
</feature>
<proteinExistence type="predicted"/>
<evidence type="ECO:0000313" key="3">
    <source>
        <dbReference type="Proteomes" id="UP001153148"/>
    </source>
</evidence>
<accession>A0ABN7PI25</accession>
<evidence type="ECO:0000313" key="2">
    <source>
        <dbReference type="EMBL" id="CAG2065208.1"/>
    </source>
</evidence>
<feature type="region of interest" description="Disordered" evidence="1">
    <location>
        <begin position="111"/>
        <end position="193"/>
    </location>
</feature>
<dbReference type="EMBL" id="CAJPIN010040886">
    <property type="protein sequence ID" value="CAG2065208.1"/>
    <property type="molecule type" value="Genomic_DNA"/>
</dbReference>
<keyword evidence="3" id="KW-1185">Reference proteome</keyword>